<keyword evidence="5 7" id="KW-0472">Membrane</keyword>
<dbReference type="RefSeq" id="WP_200277106.1">
    <property type="nucleotide sequence ID" value="NZ_CP066802.1"/>
</dbReference>
<sequence length="441" mass="45829">MSRAAATPAQTPDQPAAVTPVPPVAVPSGPRSPAAAQAGGQPPAAATGLALRKQQALELADKAQDTRPVRALARYGTAKGALLAGGIAYTGLFSVFAALAIGVTVFMALLGSHPALRDAVLEGLGRALPGVLDNGDGSGLVSIDQLTLSSALNLGSVIAVATLMLSAMGLMGALSTALRSMFGIAQLPRNAVVNQLLNLVGFLVLLVSVVVTAAASLATGALAQQLNDLLGLPGWLSGWGTRVLGLVVSLLVDATVFALLVRLSGVRAPRRDLLLGSLLAGAAFGLVREVGTNAVGTVANNPLLASFATIVVLVLWIHLAARITLMVAAWTANPPRPRVVSHADELRASHRPNYVTLSSPATMEWPRQSLTGNLDADPTLHPDYEPPAPEPEPVPRHARGLRGWWARRRFAAATARYEQARQRYYLPAGPDSLEDPSSRTS</sequence>
<organism evidence="8 9">
    <name type="scientific">Actinomyces weissii</name>
    <dbReference type="NCBI Taxonomy" id="675090"/>
    <lineage>
        <taxon>Bacteria</taxon>
        <taxon>Bacillati</taxon>
        <taxon>Actinomycetota</taxon>
        <taxon>Actinomycetes</taxon>
        <taxon>Actinomycetales</taxon>
        <taxon>Actinomycetaceae</taxon>
        <taxon>Actinomyces</taxon>
    </lineage>
</organism>
<dbReference type="GO" id="GO:0005886">
    <property type="term" value="C:plasma membrane"/>
    <property type="evidence" value="ECO:0007669"/>
    <property type="project" value="UniProtKB-SubCell"/>
</dbReference>
<evidence type="ECO:0000256" key="1">
    <source>
        <dbReference type="ARBA" id="ARBA00004651"/>
    </source>
</evidence>
<dbReference type="KEGG" id="awe:JG540_03100"/>
<evidence type="ECO:0000256" key="4">
    <source>
        <dbReference type="ARBA" id="ARBA00022989"/>
    </source>
</evidence>
<evidence type="ECO:0000256" key="5">
    <source>
        <dbReference type="ARBA" id="ARBA00023136"/>
    </source>
</evidence>
<keyword evidence="9" id="KW-1185">Reference proteome</keyword>
<dbReference type="AlphaFoldDB" id="A0A7T7MBG2"/>
<comment type="subcellular location">
    <subcellularLocation>
        <location evidence="1">Cell membrane</location>
        <topology evidence="1">Multi-pass membrane protein</topology>
    </subcellularLocation>
</comment>
<dbReference type="Proteomes" id="UP000595895">
    <property type="component" value="Chromosome"/>
</dbReference>
<keyword evidence="2" id="KW-1003">Cell membrane</keyword>
<name>A0A7T7MBG2_9ACTO</name>
<feature type="compositionally biased region" description="Low complexity" evidence="6">
    <location>
        <begin position="26"/>
        <end position="45"/>
    </location>
</feature>
<gene>
    <name evidence="8" type="ORF">JG540_03100</name>
</gene>
<dbReference type="EMBL" id="CP066802">
    <property type="protein sequence ID" value="QQM67877.1"/>
    <property type="molecule type" value="Genomic_DNA"/>
</dbReference>
<feature type="region of interest" description="Disordered" evidence="6">
    <location>
        <begin position="368"/>
        <end position="395"/>
    </location>
</feature>
<evidence type="ECO:0000256" key="2">
    <source>
        <dbReference type="ARBA" id="ARBA00022475"/>
    </source>
</evidence>
<dbReference type="PANTHER" id="PTHR30213:SF1">
    <property type="entry name" value="INNER MEMBRANE PROTEIN YHJD"/>
    <property type="match status" value="1"/>
</dbReference>
<evidence type="ECO:0000256" key="3">
    <source>
        <dbReference type="ARBA" id="ARBA00022692"/>
    </source>
</evidence>
<feature type="transmembrane region" description="Helical" evidence="7">
    <location>
        <begin position="199"/>
        <end position="223"/>
    </location>
</feature>
<feature type="transmembrane region" description="Helical" evidence="7">
    <location>
        <begin position="273"/>
        <end position="291"/>
    </location>
</feature>
<keyword evidence="4 7" id="KW-1133">Transmembrane helix</keyword>
<feature type="region of interest" description="Disordered" evidence="6">
    <location>
        <begin position="1"/>
        <end position="45"/>
    </location>
</feature>
<feature type="compositionally biased region" description="Low complexity" evidence="6">
    <location>
        <begin position="1"/>
        <end position="19"/>
    </location>
</feature>
<evidence type="ECO:0000256" key="6">
    <source>
        <dbReference type="SAM" id="MobiDB-lite"/>
    </source>
</evidence>
<protein>
    <submittedName>
        <fullName evidence="8">YihY/virulence factor BrkB family protein</fullName>
    </submittedName>
</protein>
<evidence type="ECO:0000256" key="7">
    <source>
        <dbReference type="SAM" id="Phobius"/>
    </source>
</evidence>
<proteinExistence type="predicted"/>
<feature type="transmembrane region" description="Helical" evidence="7">
    <location>
        <begin position="154"/>
        <end position="178"/>
    </location>
</feature>
<feature type="transmembrane region" description="Helical" evidence="7">
    <location>
        <begin position="243"/>
        <end position="261"/>
    </location>
</feature>
<dbReference type="PANTHER" id="PTHR30213">
    <property type="entry name" value="INNER MEMBRANE PROTEIN YHJD"/>
    <property type="match status" value="1"/>
</dbReference>
<accession>A0A7T7MBG2</accession>
<keyword evidence="3 7" id="KW-0812">Transmembrane</keyword>
<evidence type="ECO:0000313" key="9">
    <source>
        <dbReference type="Proteomes" id="UP000595895"/>
    </source>
</evidence>
<feature type="transmembrane region" description="Helical" evidence="7">
    <location>
        <begin position="303"/>
        <end position="328"/>
    </location>
</feature>
<reference evidence="8 9" key="1">
    <citation type="submission" date="2020-12" db="EMBL/GenBank/DDBJ databases">
        <authorList>
            <person name="Zhou J."/>
        </authorList>
    </citation>
    <scope>NUCLEOTIDE SEQUENCE [LARGE SCALE GENOMIC DNA]</scope>
    <source>
        <strain evidence="8 9">CCUG 61299</strain>
    </source>
</reference>
<dbReference type="Pfam" id="PF03631">
    <property type="entry name" value="Virul_fac_BrkB"/>
    <property type="match status" value="1"/>
</dbReference>
<dbReference type="InterPro" id="IPR017039">
    <property type="entry name" value="Virul_fac_BrkB"/>
</dbReference>
<evidence type="ECO:0000313" key="8">
    <source>
        <dbReference type="EMBL" id="QQM67877.1"/>
    </source>
</evidence>
<feature type="transmembrane region" description="Helical" evidence="7">
    <location>
        <begin position="80"/>
        <end position="110"/>
    </location>
</feature>